<dbReference type="EMBL" id="CP002014">
    <property type="protein sequence ID" value="ADG17288.1"/>
    <property type="molecule type" value="Genomic_DNA"/>
</dbReference>
<proteinExistence type="predicted"/>
<dbReference type="AlphaFoldDB" id="D5WEY3"/>
<dbReference type="KEGG" id="bge:BC1002_3243"/>
<evidence type="ECO:0000313" key="2">
    <source>
        <dbReference type="Proteomes" id="UP000002190"/>
    </source>
</evidence>
<dbReference type="HOGENOM" id="CLU_2394198_0_0_4"/>
<reference evidence="2" key="1">
    <citation type="submission" date="2010-04" db="EMBL/GenBank/DDBJ databases">
        <title>Complete sequence of chromosome 2 of Burkholderia sp. CCGE1002.</title>
        <authorList>
            <consortium name="US DOE Joint Genome Institute"/>
            <person name="Lucas S."/>
            <person name="Copeland A."/>
            <person name="Lapidus A."/>
            <person name="Cheng J.-F."/>
            <person name="Bruce D."/>
            <person name="Goodwin L."/>
            <person name="Pitluck S."/>
            <person name="Chertkov O."/>
            <person name="Detter J.C."/>
            <person name="Han C."/>
            <person name="Tapia R."/>
            <person name="Land M."/>
            <person name="Hauser L."/>
            <person name="Kyrpides N."/>
            <person name="Ovchinnikova G."/>
            <person name="Martinez-Romero E."/>
            <person name="Hernandez M.A.R."/>
            <person name="Tiedje J.M."/>
            <person name="Woyke T."/>
        </authorList>
    </citation>
    <scope>NUCLEOTIDE SEQUENCE [LARGE SCALE GENOMIC DNA]</scope>
    <source>
        <strain evidence="2">CCGE1002</strain>
    </source>
</reference>
<sequence>MYLVSTGIFADDGQPPLAEYTVADDTMPRFRPKAFIAQNGDAGAEVSNAQALWECNRRIGRGNVLSVTAMSWRDSDGVLYRPNTGGARCHNSR</sequence>
<name>D5WEY3_PARAM</name>
<accession>D5WEY3</accession>
<evidence type="ECO:0000313" key="1">
    <source>
        <dbReference type="EMBL" id="ADG17288.1"/>
    </source>
</evidence>
<dbReference type="Gene3D" id="3.30.1920.10">
    <property type="entry name" value="Baseplate protein-like domains - 2 layer sandwich fold"/>
    <property type="match status" value="1"/>
</dbReference>
<dbReference type="InterPro" id="IPR023399">
    <property type="entry name" value="Baseplate-like_2-layer_sand"/>
</dbReference>
<dbReference type="SUPFAM" id="SSF69279">
    <property type="entry name" value="Phage tail proteins"/>
    <property type="match status" value="1"/>
</dbReference>
<reference evidence="1 2" key="2">
    <citation type="journal article" date="2012" name="J. Bacteriol.">
        <title>Genome Sequences of Burkholderia sp. Strains CCGE1002 and H160, Isolated from Legume Nodules in Mexico and Brazil.</title>
        <authorList>
            <person name="Ormeno-Orrillo E."/>
            <person name="Rogel M.A."/>
            <person name="Chueire L.M."/>
            <person name="Tiedje J.M."/>
            <person name="Martinez-Romero E."/>
            <person name="Hungria M."/>
        </authorList>
    </citation>
    <scope>NUCLEOTIDE SEQUENCE [LARGE SCALE GENOMIC DNA]</scope>
    <source>
        <strain evidence="1 2">CCGE1002</strain>
    </source>
</reference>
<organism evidence="1 2">
    <name type="scientific">Paraburkholderia atlantica</name>
    <dbReference type="NCBI Taxonomy" id="2654982"/>
    <lineage>
        <taxon>Bacteria</taxon>
        <taxon>Pseudomonadati</taxon>
        <taxon>Pseudomonadota</taxon>
        <taxon>Betaproteobacteria</taxon>
        <taxon>Burkholderiales</taxon>
        <taxon>Burkholderiaceae</taxon>
        <taxon>Paraburkholderia</taxon>
    </lineage>
</organism>
<protein>
    <submittedName>
        <fullName evidence="1">Uncharacterized protein</fullName>
    </submittedName>
</protein>
<gene>
    <name evidence="1" type="ordered locus">BC1002_3243</name>
</gene>
<dbReference type="STRING" id="640511.BC1002_3243"/>
<dbReference type="Proteomes" id="UP000002190">
    <property type="component" value="Chromosome 2"/>
</dbReference>